<dbReference type="Gene3D" id="3.40.50.300">
    <property type="entry name" value="P-loop containing nucleotide triphosphate hydrolases"/>
    <property type="match status" value="1"/>
</dbReference>
<protein>
    <recommendedName>
        <fullName evidence="2">TIGR02680 family protein</fullName>
    </recommendedName>
</protein>
<dbReference type="EMBL" id="CACRUM010000075">
    <property type="protein sequence ID" value="VYU47115.1"/>
    <property type="molecule type" value="Genomic_DNA"/>
</dbReference>
<evidence type="ECO:0008006" key="2">
    <source>
        <dbReference type="Google" id="ProtNLM"/>
    </source>
</evidence>
<organism evidence="1">
    <name type="scientific">Roseburia intestinalis</name>
    <dbReference type="NCBI Taxonomy" id="166486"/>
    <lineage>
        <taxon>Bacteria</taxon>
        <taxon>Bacillati</taxon>
        <taxon>Bacillota</taxon>
        <taxon>Clostridia</taxon>
        <taxon>Lachnospirales</taxon>
        <taxon>Lachnospiraceae</taxon>
        <taxon>Roseburia</taxon>
    </lineage>
</organism>
<name>A0A6N3F4Z8_9FIRM</name>
<evidence type="ECO:0000313" key="1">
    <source>
        <dbReference type="EMBL" id="VYU47115.1"/>
    </source>
</evidence>
<dbReference type="AlphaFoldDB" id="A0A6N3F4Z8"/>
<reference evidence="1" key="1">
    <citation type="submission" date="2019-11" db="EMBL/GenBank/DDBJ databases">
        <authorList>
            <person name="Feng L."/>
        </authorList>
    </citation>
    <scope>NUCLEOTIDE SEQUENCE</scope>
    <source>
        <strain evidence="1">RintestinalisLFYP67</strain>
    </source>
</reference>
<dbReference type="InterPro" id="IPR027417">
    <property type="entry name" value="P-loop_NTPase"/>
</dbReference>
<dbReference type="SUPFAM" id="SSF52540">
    <property type="entry name" value="P-loop containing nucleoside triphosphate hydrolases"/>
    <property type="match status" value="1"/>
</dbReference>
<sequence length="142" mass="16831">MNSRWQANKIGLINFWYYDEQEFPFVKGRMLLRGSNGSGKSVTMQSVVPLLLDGNMSPERLDPFGSRDRKMSSYLLEENDGREERTGYLYLEFKRKDSETYLTIGMGIRAKRNKPLDKWYFSLTDGRRIGKDFFYTKIWVRK</sequence>
<gene>
    <name evidence="1" type="ORF">RILFYP67_02013</name>
</gene>
<accession>A0A6N3F4Z8</accession>
<proteinExistence type="predicted"/>